<organism evidence="1 2">
    <name type="scientific">Roseburia inulinivorans</name>
    <dbReference type="NCBI Taxonomy" id="360807"/>
    <lineage>
        <taxon>Bacteria</taxon>
        <taxon>Bacillati</taxon>
        <taxon>Bacillota</taxon>
        <taxon>Clostridia</taxon>
        <taxon>Lachnospirales</taxon>
        <taxon>Lachnospiraceae</taxon>
        <taxon>Roseburia</taxon>
    </lineage>
</organism>
<evidence type="ECO:0000313" key="1">
    <source>
        <dbReference type="EMBL" id="RGR67437.1"/>
    </source>
</evidence>
<dbReference type="AlphaFoldDB" id="A0A3R5WH43"/>
<dbReference type="EMBL" id="QRUN01000014">
    <property type="protein sequence ID" value="RGR67437.1"/>
    <property type="molecule type" value="Genomic_DNA"/>
</dbReference>
<gene>
    <name evidence="1" type="ORF">DWY29_10320</name>
</gene>
<protein>
    <submittedName>
        <fullName evidence="1">Uncharacterized protein</fullName>
    </submittedName>
</protein>
<sequence>MTISQYIVKLLSNYDGLSIDMNHVADGSDQYGLFKSPSRDLKEMTDGSCEITEYYNFIARQSTGSRSERKESDEWLEDLTYWADDFAYTYAFPALDKNRTVTGFSITGNPYPMEASDKDTLYQMALSITYLREREVS</sequence>
<dbReference type="Proteomes" id="UP000285820">
    <property type="component" value="Unassembled WGS sequence"/>
</dbReference>
<reference evidence="1 2" key="1">
    <citation type="submission" date="2018-08" db="EMBL/GenBank/DDBJ databases">
        <title>A genome reference for cultivated species of the human gut microbiota.</title>
        <authorList>
            <person name="Zou Y."/>
            <person name="Xue W."/>
            <person name="Luo G."/>
        </authorList>
    </citation>
    <scope>NUCLEOTIDE SEQUENCE [LARGE SCALE GENOMIC DNA]</scope>
    <source>
        <strain evidence="1 2">AF24-4</strain>
    </source>
</reference>
<accession>A0A3R5WH43</accession>
<dbReference type="RefSeq" id="WP_118126293.1">
    <property type="nucleotide sequence ID" value="NZ_QRUN01000014.1"/>
</dbReference>
<name>A0A3R5WH43_9FIRM</name>
<evidence type="ECO:0000313" key="2">
    <source>
        <dbReference type="Proteomes" id="UP000285820"/>
    </source>
</evidence>
<comment type="caution">
    <text evidence="1">The sequence shown here is derived from an EMBL/GenBank/DDBJ whole genome shotgun (WGS) entry which is preliminary data.</text>
</comment>
<proteinExistence type="predicted"/>